<comment type="caution">
    <text evidence="1">The sequence shown here is derived from an EMBL/GenBank/DDBJ whole genome shotgun (WGS) entry which is preliminary data.</text>
</comment>
<protein>
    <submittedName>
        <fullName evidence="1">Uncharacterized protein</fullName>
    </submittedName>
</protein>
<accession>A0A4V6BE13</accession>
<dbReference type="AlphaFoldDB" id="A0A4V6BE13"/>
<reference evidence="1" key="1">
    <citation type="submission" date="2019-04" db="EMBL/GenBank/DDBJ databases">
        <title>Whole genome sequencing of cave bacteria.</title>
        <authorList>
            <person name="Gan H.M."/>
            <person name="Barton H."/>
            <person name="Savka M.A."/>
        </authorList>
    </citation>
    <scope>NUCLEOTIDE SEQUENCE [LARGE SCALE GENOMIC DNA]</scope>
    <source>
        <strain evidence="1">LC387</strain>
    </source>
</reference>
<sequence length="73" mass="8025">MLDNLASDPQSESERLDIAADQAIAACGGDMRSTIRALILANEFLEYELCEMFKAVTNGTRGQLPASRADWFD</sequence>
<dbReference type="Proteomes" id="UP000034832">
    <property type="component" value="Unassembled WGS sequence"/>
</dbReference>
<gene>
    <name evidence="1" type="ORF">YH63_010895</name>
</gene>
<keyword evidence="2" id="KW-1185">Reference proteome</keyword>
<proteinExistence type="predicted"/>
<evidence type="ECO:0000313" key="2">
    <source>
        <dbReference type="Proteomes" id="UP000034832"/>
    </source>
</evidence>
<name>A0A4V6BE13_9BRAD</name>
<organism evidence="1 2">
    <name type="scientific">Afipia massiliensis</name>
    <dbReference type="NCBI Taxonomy" id="211460"/>
    <lineage>
        <taxon>Bacteria</taxon>
        <taxon>Pseudomonadati</taxon>
        <taxon>Pseudomonadota</taxon>
        <taxon>Alphaproteobacteria</taxon>
        <taxon>Hyphomicrobiales</taxon>
        <taxon>Nitrobacteraceae</taxon>
        <taxon>Afipia</taxon>
    </lineage>
</organism>
<dbReference type="EMBL" id="LBIA02000001">
    <property type="protein sequence ID" value="TKT71883.1"/>
    <property type="molecule type" value="Genomic_DNA"/>
</dbReference>
<dbReference type="OrthoDB" id="8101345at2"/>
<evidence type="ECO:0000313" key="1">
    <source>
        <dbReference type="EMBL" id="TKT71883.1"/>
    </source>
</evidence>
<dbReference type="RefSeq" id="WP_046827590.1">
    <property type="nucleotide sequence ID" value="NZ_LBIA02000001.1"/>
</dbReference>